<feature type="non-terminal residue" evidence="1">
    <location>
        <position position="1"/>
    </location>
</feature>
<dbReference type="Proteomes" id="UP000410492">
    <property type="component" value="Unassembled WGS sequence"/>
</dbReference>
<protein>
    <submittedName>
        <fullName evidence="1">Uncharacterized protein</fullName>
    </submittedName>
</protein>
<name>A0A653DJR7_CALMS</name>
<accession>A0A653DJR7</accession>
<dbReference type="EMBL" id="CAACVG010012544">
    <property type="protein sequence ID" value="VEN60456.1"/>
    <property type="molecule type" value="Genomic_DNA"/>
</dbReference>
<organism evidence="1 2">
    <name type="scientific">Callosobruchus maculatus</name>
    <name type="common">Southern cowpea weevil</name>
    <name type="synonym">Pulse bruchid</name>
    <dbReference type="NCBI Taxonomy" id="64391"/>
    <lineage>
        <taxon>Eukaryota</taxon>
        <taxon>Metazoa</taxon>
        <taxon>Ecdysozoa</taxon>
        <taxon>Arthropoda</taxon>
        <taxon>Hexapoda</taxon>
        <taxon>Insecta</taxon>
        <taxon>Pterygota</taxon>
        <taxon>Neoptera</taxon>
        <taxon>Endopterygota</taxon>
        <taxon>Coleoptera</taxon>
        <taxon>Polyphaga</taxon>
        <taxon>Cucujiformia</taxon>
        <taxon>Chrysomeloidea</taxon>
        <taxon>Chrysomelidae</taxon>
        <taxon>Bruchinae</taxon>
        <taxon>Bruchini</taxon>
        <taxon>Callosobruchus</taxon>
    </lineage>
</organism>
<gene>
    <name evidence="1" type="ORF">CALMAC_LOCUS18148</name>
</gene>
<sequence length="44" mass="5092">DILRVRSHQLSELLKGQQPKSKIKISFHPKEIIPKMKLVPKSNT</sequence>
<keyword evidence="2" id="KW-1185">Reference proteome</keyword>
<dbReference type="AlphaFoldDB" id="A0A653DJR7"/>
<evidence type="ECO:0000313" key="1">
    <source>
        <dbReference type="EMBL" id="VEN60456.1"/>
    </source>
</evidence>
<proteinExistence type="predicted"/>
<evidence type="ECO:0000313" key="2">
    <source>
        <dbReference type="Proteomes" id="UP000410492"/>
    </source>
</evidence>
<reference evidence="1 2" key="1">
    <citation type="submission" date="2019-01" db="EMBL/GenBank/DDBJ databases">
        <authorList>
            <person name="Sayadi A."/>
        </authorList>
    </citation>
    <scope>NUCLEOTIDE SEQUENCE [LARGE SCALE GENOMIC DNA]</scope>
</reference>